<evidence type="ECO:0000313" key="3">
    <source>
        <dbReference type="EMBL" id="ROT35785.1"/>
    </source>
</evidence>
<evidence type="ECO:0000313" key="4">
    <source>
        <dbReference type="Proteomes" id="UP000272025"/>
    </source>
</evidence>
<dbReference type="RefSeq" id="XP_028463591.1">
    <property type="nucleotide sequence ID" value="XM_028615429.1"/>
</dbReference>
<feature type="region of interest" description="Disordered" evidence="1">
    <location>
        <begin position="142"/>
        <end position="161"/>
    </location>
</feature>
<feature type="compositionally biased region" description="Low complexity" evidence="1">
    <location>
        <begin position="836"/>
        <end position="856"/>
    </location>
</feature>
<dbReference type="GeneID" id="39583906"/>
<feature type="region of interest" description="Disordered" evidence="1">
    <location>
        <begin position="561"/>
        <end position="767"/>
    </location>
</feature>
<feature type="compositionally biased region" description="Low complexity" evidence="1">
    <location>
        <begin position="600"/>
        <end position="618"/>
    </location>
</feature>
<organism evidence="3 4">
    <name type="scientific">Sodiomyces alkalinus (strain CBS 110278 / VKM F-3762 / F11)</name>
    <name type="common">Alkaliphilic filamentous fungus</name>
    <dbReference type="NCBI Taxonomy" id="1314773"/>
    <lineage>
        <taxon>Eukaryota</taxon>
        <taxon>Fungi</taxon>
        <taxon>Dikarya</taxon>
        <taxon>Ascomycota</taxon>
        <taxon>Pezizomycotina</taxon>
        <taxon>Sordariomycetes</taxon>
        <taxon>Hypocreomycetidae</taxon>
        <taxon>Glomerellales</taxon>
        <taxon>Plectosphaerellaceae</taxon>
        <taxon>Sodiomyces</taxon>
    </lineage>
</organism>
<accession>A0A3N2PMN5</accession>
<feature type="compositionally biased region" description="Polar residues" evidence="1">
    <location>
        <begin position="700"/>
        <end position="710"/>
    </location>
</feature>
<feature type="compositionally biased region" description="Pro residues" evidence="1">
    <location>
        <begin position="513"/>
        <end position="527"/>
    </location>
</feature>
<dbReference type="STRING" id="1314773.A0A3N2PMN5"/>
<name>A0A3N2PMN5_SODAK</name>
<dbReference type="EMBL" id="ML119060">
    <property type="protein sequence ID" value="ROT35785.1"/>
    <property type="molecule type" value="Genomic_DNA"/>
</dbReference>
<sequence>MDVVAVVEEQLEELKSASRKDGPRPNKKTQEAILAITRFKEKALEILRREMIYPRTAFDPMQKMSYDTAAGSANQGNTILTVFGKTPQGRPLFSSLPRSVTHPDEKHVALKQPSEFILPSIIKTTRLVPTRQMERSRTLGEVFGPTRPLLPLQPPKQPKPQTKGNVLGFSHPQLVERSSYRSPSYFSQKLSVGYYIDYSNTTSPTATRATVHHKRAQSLAGHKPSTSELEVAEMESLFRGAFSSFAPCKNDAGAVVPASLASRVHWYKAGQRDFNRMIEEVERKVEDVTESEKTPVPEPMEVNEDIIEDVIKNWDPALVDPALNNVMCKPKSDEEKEADELLDEVSDMIVTLASHQRIRHLSLPSSQNRYSADPANSDMLANSTGPSPSEDETAAYDVLKAQLALIIKTLPPYAVAKLDGDQLNELLVDTKMEVHTEQSKGLLDDESATQARARQQQQAAVTATAASRSTGHRTSNAPTYGAQFAPANQYGTPTRPPVPQQTFYRQGQTPIQQPQPQPQPHTVPRPGAPHAIAPQPYRPQLSQAHRPANGYANHYVPQLAKSQTPYGHHGSPQYTAQQRPPQYHPYGASTPQHNSPAPRYQAGYGQGYQAQPGTPTPGNYGGYPNGTPTIQPRPMSPQVRAGQYSPSPPLPQQARPAQHAQPHQPLSQHPHPHHQQHPQMQAQRQRQYAAPHQNMPGTPINRQQYATNGAHQVPPGSLAQGPTGYMTSTPDQNHHHQQQHQQQQRLMEQARARAAAQQNSVSFGDKLSQGGPVAGMAGMGVGNYDGAQYAAQRARMVGGTGPKPQSPVNAGNLARPGLNGTPLMQQAPPTPLPGTPQQNHHQQSQVQQQPTQMPQQAVAHVQQPH</sequence>
<dbReference type="InterPro" id="IPR056687">
    <property type="entry name" value="DUF7785"/>
</dbReference>
<evidence type="ECO:0000256" key="1">
    <source>
        <dbReference type="SAM" id="MobiDB-lite"/>
    </source>
</evidence>
<feature type="domain" description="DUF7785" evidence="2">
    <location>
        <begin position="335"/>
        <end position="434"/>
    </location>
</feature>
<dbReference type="AlphaFoldDB" id="A0A3N2PMN5"/>
<feature type="region of interest" description="Disordered" evidence="1">
    <location>
        <begin position="364"/>
        <end position="392"/>
    </location>
</feature>
<proteinExistence type="predicted"/>
<dbReference type="OrthoDB" id="5354458at2759"/>
<gene>
    <name evidence="3" type="ORF">SODALDRAFT_51214</name>
</gene>
<feature type="compositionally biased region" description="Low complexity" evidence="1">
    <location>
        <begin position="652"/>
        <end position="669"/>
    </location>
</feature>
<feature type="region of interest" description="Disordered" evidence="1">
    <location>
        <begin position="796"/>
        <end position="865"/>
    </location>
</feature>
<feature type="compositionally biased region" description="Low complexity" evidence="1">
    <location>
        <begin position="677"/>
        <end position="693"/>
    </location>
</feature>
<protein>
    <recommendedName>
        <fullName evidence="2">DUF7785 domain-containing protein</fullName>
    </recommendedName>
</protein>
<dbReference type="Proteomes" id="UP000272025">
    <property type="component" value="Unassembled WGS sequence"/>
</dbReference>
<evidence type="ECO:0000259" key="2">
    <source>
        <dbReference type="Pfam" id="PF25009"/>
    </source>
</evidence>
<dbReference type="Pfam" id="PF25009">
    <property type="entry name" value="DUF7785"/>
    <property type="match status" value="1"/>
</dbReference>
<reference evidence="3 4" key="1">
    <citation type="journal article" date="2018" name="Mol. Ecol.">
        <title>The obligate alkalophilic soda-lake fungus Sodiomyces alkalinus has shifted to a protein diet.</title>
        <authorList>
            <person name="Grum-Grzhimaylo A.A."/>
            <person name="Falkoski D.L."/>
            <person name="van den Heuvel J."/>
            <person name="Valero-Jimenez C.A."/>
            <person name="Min B."/>
            <person name="Choi I.G."/>
            <person name="Lipzen A."/>
            <person name="Daum C.G."/>
            <person name="Aanen D.K."/>
            <person name="Tsang A."/>
            <person name="Henrissat B."/>
            <person name="Bilanenko E.N."/>
            <person name="de Vries R.P."/>
            <person name="van Kan J.A.L."/>
            <person name="Grigoriev I.V."/>
            <person name="Debets A.J.M."/>
        </authorList>
    </citation>
    <scope>NUCLEOTIDE SEQUENCE [LARGE SCALE GENOMIC DNA]</scope>
    <source>
        <strain evidence="3 4">F11</strain>
    </source>
</reference>
<keyword evidence="4" id="KW-1185">Reference proteome</keyword>
<feature type="compositionally biased region" description="Low complexity" evidence="1">
    <location>
        <begin position="739"/>
        <end position="758"/>
    </location>
</feature>
<feature type="compositionally biased region" description="Low complexity" evidence="1">
    <location>
        <begin position="448"/>
        <end position="469"/>
    </location>
</feature>
<feature type="region of interest" description="Disordered" evidence="1">
    <location>
        <begin position="438"/>
        <end position="535"/>
    </location>
</feature>